<dbReference type="Proteomes" id="UP000265100">
    <property type="component" value="Chromosome 1"/>
</dbReference>
<evidence type="ECO:0000256" key="5">
    <source>
        <dbReference type="ARBA" id="ARBA00022737"/>
    </source>
</evidence>
<keyword evidence="2" id="KW-0678">Repressor</keyword>
<dbReference type="FunFam" id="1.20.1160.11:FF:000004">
    <property type="entry name" value="Paired amphipathic helix protein Sin3a"/>
    <property type="match status" value="1"/>
</dbReference>
<dbReference type="InterPro" id="IPR031693">
    <property type="entry name" value="Sin3_C"/>
</dbReference>
<name>A0AAX7UP06_ASTCA</name>
<sequence length="1121" mass="129594">MQCCHLLFKSVITLLNPTTYSCVFWDLTKLQTTRRLLNQLSTILIVEDALSYLDQVKLQFGNQPQVYNDFLDIMKEFKSQSIDTPGVINRVSQLFKGHPDLIMGFNTFLPPGYKIEVQTNDLVNVTTPNQIHYITPHGVSVQNIPASGAPSQPAPSHHQHQSLGPPIQNNQPVEFNHAINYVNKIKNRFQGQPDIYKAFLEILHTYQKEQRNAKEAGGNYTPALTEQEVYTQVARLFKNQEDLLSEFGQFLPDANSSVVSLQTSRSIILLNVPANIRGMTRNMRASNSQHLFTPLQKKPKITGKDHGMSDVSKHSTSTETMFFEKVKKALRSSEAYDNFLRCLHIFNQEVISRTELVQLVIPFLGKFPELFTWFKNFLGYRESSHGESSHAESLPKERATEGIAMEIDYSSCKKLGSSYRALPKSFQQPKCTGRTPLCREVLNDTWVSFPSWSEDSTFVSSKKTQYEEHIYRCEDERFELDIVLETNLATIRALETVQRRLSRMSAEEQLRFKLDNTMGGSSEVIHRKAIQRIYGDKAQDIIEGLKKNPAVSVPIVLKRLKIKDEEWREAQRGFNKIWREQNEKYYLKSLDHQGINFKQNDTKVLRSKTMLNEIEMLYDERQERASEESATPPPNGPHMTLTYDDSQILEDAASLIIHHVKRQVGIQKEDKCKIKQIVHHFIPDLLFAQRGELSDVEEEEEEDEDTEMDQDDSKKHNGLPGRSPTKSKLLFSNTAAQKLRGTDDAYNLFYVNNYWYVFLRLHYILCSRLLRIYGQAEKQIEEDAREREWEREVLGFKREKNENPAIQLKMKEPMDVDVEDYYSVFLEMVRNLLDGNMEPAQYEDSLREMFTVHAYVAFTMDKLIQSIVRQLQHLVTDDVSVRVTDLYLSESSNKATGGTLPTQASRATAEGGYQRKAEQLMPDENCFKMIFVKNQASVSLAVELLDTEEENSDEPAEAEVRLTKYSSSPELREHLAQKPVFLPRRIRKCQRGWEQLQQERMTKGSSDKSQDGSSELKMECMFKLNSYKMVYVCKSEDYMYRHTALTRAHQSHQLVNTRLHRRFHAWLDTWAKEHVTSDMAAESRKWFMGDGQGLLACTTTCSPEVLHYLNINKYRVKYKTP</sequence>
<dbReference type="GeneTree" id="ENSGT00940000155491"/>
<keyword evidence="10" id="KW-0090">Biological rhythms</keyword>
<comment type="subcellular location">
    <subcellularLocation>
        <location evidence="1">Nucleus</location>
        <location evidence="1">Nucleolus</location>
    </subcellularLocation>
</comment>
<evidence type="ECO:0000313" key="22">
    <source>
        <dbReference type="Ensembl" id="ENSACLP00000071763.1"/>
    </source>
</evidence>
<dbReference type="PANTHER" id="PTHR12346">
    <property type="entry name" value="SIN3B-RELATED"/>
    <property type="match status" value="1"/>
</dbReference>
<evidence type="ECO:0000256" key="1">
    <source>
        <dbReference type="ARBA" id="ARBA00004604"/>
    </source>
</evidence>
<feature type="signal peptide" evidence="20">
    <location>
        <begin position="1"/>
        <end position="21"/>
    </location>
</feature>
<dbReference type="GO" id="GO:0048511">
    <property type="term" value="P:rhythmic process"/>
    <property type="evidence" value="ECO:0007669"/>
    <property type="project" value="UniProtKB-KW"/>
</dbReference>
<accession>A0AAX7UP06</accession>
<evidence type="ECO:0000256" key="3">
    <source>
        <dbReference type="ARBA" id="ARBA00022499"/>
    </source>
</evidence>
<keyword evidence="4" id="KW-0597">Phosphoprotein</keyword>
<keyword evidence="20" id="KW-0732">Signal</keyword>
<dbReference type="InterPro" id="IPR039774">
    <property type="entry name" value="Sin3-like"/>
</dbReference>
<feature type="region of interest" description="Disordered" evidence="19">
    <location>
        <begin position="693"/>
        <end position="727"/>
    </location>
</feature>
<evidence type="ECO:0000256" key="18">
    <source>
        <dbReference type="PROSITE-ProRule" id="PRU00810"/>
    </source>
</evidence>
<evidence type="ECO:0000313" key="23">
    <source>
        <dbReference type="Proteomes" id="UP000265100"/>
    </source>
</evidence>
<evidence type="ECO:0000256" key="13">
    <source>
        <dbReference type="ARBA" id="ARBA00056268"/>
    </source>
</evidence>
<dbReference type="Pfam" id="PF16879">
    <property type="entry name" value="Sin3a_C"/>
    <property type="match status" value="1"/>
</dbReference>
<dbReference type="Pfam" id="PF08295">
    <property type="entry name" value="Sin3_corepress"/>
    <property type="match status" value="1"/>
</dbReference>
<dbReference type="FunFam" id="1.20.1160.11:FF:000001">
    <property type="entry name" value="Paired amphipathic helix protein Sin3"/>
    <property type="match status" value="1"/>
</dbReference>
<dbReference type="Ensembl" id="ENSACLT00000052325.1">
    <property type="protein sequence ID" value="ENSACLP00000071763.1"/>
    <property type="gene ID" value="ENSACLG00000012642.2"/>
</dbReference>
<dbReference type="Pfam" id="PF02671">
    <property type="entry name" value="PAH"/>
    <property type="match status" value="3"/>
</dbReference>
<evidence type="ECO:0000256" key="12">
    <source>
        <dbReference type="ARBA" id="ARBA00023242"/>
    </source>
</evidence>
<keyword evidence="3" id="KW-1017">Isopeptide bond</keyword>
<reference evidence="23" key="2">
    <citation type="submission" date="2023-03" db="EMBL/GenBank/DDBJ databases">
        <authorList>
            <consortium name="Wellcome Sanger Institute Data Sharing"/>
        </authorList>
    </citation>
    <scope>NUCLEOTIDE SEQUENCE [LARGE SCALE GENOMIC DNA]</scope>
</reference>
<evidence type="ECO:0000256" key="2">
    <source>
        <dbReference type="ARBA" id="ARBA00022491"/>
    </source>
</evidence>
<feature type="domain" description="Histone deacetylase interacting" evidence="21">
    <location>
        <begin position="411"/>
        <end position="511"/>
    </location>
</feature>
<evidence type="ECO:0000256" key="9">
    <source>
        <dbReference type="ARBA" id="ARBA00023054"/>
    </source>
</evidence>
<organism evidence="22 23">
    <name type="scientific">Astatotilapia calliptera</name>
    <name type="common">Eastern happy</name>
    <name type="synonym">Chromis callipterus</name>
    <dbReference type="NCBI Taxonomy" id="8154"/>
    <lineage>
        <taxon>Eukaryota</taxon>
        <taxon>Metazoa</taxon>
        <taxon>Chordata</taxon>
        <taxon>Craniata</taxon>
        <taxon>Vertebrata</taxon>
        <taxon>Euteleostomi</taxon>
        <taxon>Actinopterygii</taxon>
        <taxon>Neopterygii</taxon>
        <taxon>Teleostei</taxon>
        <taxon>Neoteleostei</taxon>
        <taxon>Acanthomorphata</taxon>
        <taxon>Ovalentaria</taxon>
        <taxon>Cichlomorphae</taxon>
        <taxon>Cichliformes</taxon>
        <taxon>Cichlidae</taxon>
        <taxon>African cichlids</taxon>
        <taxon>Pseudocrenilabrinae</taxon>
        <taxon>Haplochromini</taxon>
        <taxon>Astatotilapia</taxon>
    </lineage>
</organism>
<dbReference type="SUPFAM" id="SSF47762">
    <property type="entry name" value="PAH2 domain"/>
    <property type="match status" value="3"/>
</dbReference>
<dbReference type="InterPro" id="IPR036600">
    <property type="entry name" value="PAH_sf"/>
</dbReference>
<evidence type="ECO:0000256" key="16">
    <source>
        <dbReference type="ARBA" id="ARBA00075105"/>
    </source>
</evidence>
<reference evidence="22 23" key="1">
    <citation type="submission" date="2018-05" db="EMBL/GenBank/DDBJ databases">
        <authorList>
            <person name="Datahose"/>
        </authorList>
    </citation>
    <scope>NUCLEOTIDE SEQUENCE</scope>
</reference>
<evidence type="ECO:0000256" key="19">
    <source>
        <dbReference type="SAM" id="MobiDB-lite"/>
    </source>
</evidence>
<dbReference type="GO" id="GO:0070822">
    <property type="term" value="C:Sin3-type complex"/>
    <property type="evidence" value="ECO:0007669"/>
    <property type="project" value="TreeGrafter"/>
</dbReference>
<evidence type="ECO:0000256" key="8">
    <source>
        <dbReference type="ARBA" id="ARBA00023015"/>
    </source>
</evidence>
<feature type="compositionally biased region" description="Acidic residues" evidence="19">
    <location>
        <begin position="694"/>
        <end position="710"/>
    </location>
</feature>
<dbReference type="GO" id="GO:0061629">
    <property type="term" value="F:RNA polymerase II-specific DNA-binding transcription factor binding"/>
    <property type="evidence" value="ECO:0007669"/>
    <property type="project" value="UniProtKB-ARBA"/>
</dbReference>
<dbReference type="InterPro" id="IPR013194">
    <property type="entry name" value="HDAC_interact_dom"/>
</dbReference>
<evidence type="ECO:0000256" key="6">
    <source>
        <dbReference type="ARBA" id="ARBA00022843"/>
    </source>
</evidence>
<keyword evidence="5" id="KW-0677">Repeat</keyword>
<dbReference type="SMART" id="SM00761">
    <property type="entry name" value="HDAC_interact"/>
    <property type="match status" value="1"/>
</dbReference>
<keyword evidence="23" id="KW-1185">Reference proteome</keyword>
<dbReference type="AlphaFoldDB" id="A0AAX7UP06"/>
<dbReference type="InterPro" id="IPR003822">
    <property type="entry name" value="PAH"/>
</dbReference>
<evidence type="ECO:0000256" key="4">
    <source>
        <dbReference type="ARBA" id="ARBA00022553"/>
    </source>
</evidence>
<evidence type="ECO:0000256" key="11">
    <source>
        <dbReference type="ARBA" id="ARBA00023163"/>
    </source>
</evidence>
<dbReference type="GO" id="GO:0003714">
    <property type="term" value="F:transcription corepressor activity"/>
    <property type="evidence" value="ECO:0007669"/>
    <property type="project" value="InterPro"/>
</dbReference>
<comment type="function">
    <text evidence="13">Acts as a transcriptional repressor. Corepressor for REST. Interacts with MXI1 to repress MYC responsive genes and antagonize MYC oncogenic activities. Also interacts with MXD1-MAX heterodimers to repress transcription by tethering SIN3A to DNA. Acts cooperatively with OGT to repress transcription in parallel with histone deacetylation. Involved in the control of the circadian rhythms. Required for the transcriptional repression of circadian target genes, such as PER1, mediated by the large PER complex through histone deacetylation. Cooperates with FOXK1 to regulate cell cycle progression probably by repressing cell cycle inhibitor genes expression. Required for cortical neuron differentiation and callosal axon elongation.</text>
</comment>
<dbReference type="GO" id="GO:0000122">
    <property type="term" value="P:negative regulation of transcription by RNA polymerase II"/>
    <property type="evidence" value="ECO:0007669"/>
    <property type="project" value="TreeGrafter"/>
</dbReference>
<protein>
    <recommendedName>
        <fullName evidence="15">Paired amphipathic helix protein Sin3a</fullName>
    </recommendedName>
    <alternativeName>
        <fullName evidence="16">Histone deacetylase complex subunit Sin3a</fullName>
    </alternativeName>
    <alternativeName>
        <fullName evidence="17">Transcriptional corepressor Sin3a</fullName>
    </alternativeName>
</protein>
<dbReference type="GO" id="GO:0005730">
    <property type="term" value="C:nucleolus"/>
    <property type="evidence" value="ECO:0007669"/>
    <property type="project" value="UniProtKB-SubCell"/>
</dbReference>
<dbReference type="PANTHER" id="PTHR12346:SF2">
    <property type="entry name" value="PAIRED AMPHIPATHIC HELIX PROTEIN SIN3A"/>
    <property type="match status" value="1"/>
</dbReference>
<evidence type="ECO:0000256" key="10">
    <source>
        <dbReference type="ARBA" id="ARBA00023108"/>
    </source>
</evidence>
<keyword evidence="9" id="KW-0175">Coiled coil</keyword>
<dbReference type="Gene3D" id="1.20.1160.11">
    <property type="entry name" value="Paired amphipathic helix"/>
    <property type="match status" value="3"/>
</dbReference>
<evidence type="ECO:0000259" key="21">
    <source>
        <dbReference type="SMART" id="SM00761"/>
    </source>
</evidence>
<feature type="region of interest" description="Disordered" evidence="19">
    <location>
        <begin position="143"/>
        <end position="170"/>
    </location>
</feature>
<comment type="subunit">
    <text evidence="14">Interacts with ARID4B, BRMS1L, HCFC1, HDAC1, HDAC2, MXI1, SAP30L, SAP130, SFPQ and TOPORS. Interacts with OGT (via TPRs 1-6); the interaction mediates transcriptional repression in parallel with histone deacetylase. Interacts with BAZ2A, MXD1, MXD3, MXD4, MBD2, DACH1, NCOR1, NR4A2, REST, RLIM, SAP30, SETDB1, SMYD2, and SUDS3. Interacts with PHF12 in a complex composed of HDAC1, PHF12 and SAP30. Interacts with TET1; the interaction recruits SIN3A to gene promoters. The large PER complex involved in the histone deacetylation is composed of at least HDAC1, PER2, SFPQ and SIN3A. Interacts with KLF11. Interacts with PPHLN1. Found in a complex with YY1, GON4L and HDAC1. Interacts (via PAH2) with FOXK1. Interacts with FOXK2. Found in a complex composed of at least SINHCAF, SIN3A, HDAC1, SAP30, RBBP4, OGT and TET1. Interacts with SINHCAF. Interacts with SPHK2.</text>
</comment>
<keyword evidence="8" id="KW-0805">Transcription regulation</keyword>
<proteinExistence type="predicted"/>
<dbReference type="FunFam" id="1.20.1160.11:FF:000002">
    <property type="entry name" value="Paired amphipathic helix protein SIN3"/>
    <property type="match status" value="1"/>
</dbReference>
<evidence type="ECO:0000256" key="7">
    <source>
        <dbReference type="ARBA" id="ARBA00022990"/>
    </source>
</evidence>
<keyword evidence="12 18" id="KW-0539">Nucleus</keyword>
<feature type="compositionally biased region" description="Low complexity" evidence="19">
    <location>
        <begin position="145"/>
        <end position="156"/>
    </location>
</feature>
<dbReference type="PROSITE" id="PS51477">
    <property type="entry name" value="PAH"/>
    <property type="match status" value="3"/>
</dbReference>
<evidence type="ECO:0000256" key="20">
    <source>
        <dbReference type="SAM" id="SignalP"/>
    </source>
</evidence>
<evidence type="ECO:0000256" key="17">
    <source>
        <dbReference type="ARBA" id="ARBA00081271"/>
    </source>
</evidence>
<evidence type="ECO:0000256" key="15">
    <source>
        <dbReference type="ARBA" id="ARBA00068512"/>
    </source>
</evidence>
<evidence type="ECO:0000256" key="14">
    <source>
        <dbReference type="ARBA" id="ARBA00061761"/>
    </source>
</evidence>
<reference evidence="22" key="4">
    <citation type="submission" date="2025-09" db="UniProtKB">
        <authorList>
            <consortium name="Ensembl"/>
        </authorList>
    </citation>
    <scope>IDENTIFICATION</scope>
</reference>
<keyword evidence="6" id="KW-0832">Ubl conjugation</keyword>
<reference evidence="22" key="3">
    <citation type="submission" date="2025-08" db="UniProtKB">
        <authorList>
            <consortium name="Ensembl"/>
        </authorList>
    </citation>
    <scope>IDENTIFICATION</scope>
</reference>
<keyword evidence="11" id="KW-0804">Transcription</keyword>
<keyword evidence="7" id="KW-0007">Acetylation</keyword>
<feature type="chain" id="PRO_5044326033" description="Paired amphipathic helix protein Sin3a" evidence="20">
    <location>
        <begin position="22"/>
        <end position="1121"/>
    </location>
</feature>